<dbReference type="PANTHER" id="PTHR11552">
    <property type="entry name" value="GLUCOSE-METHANOL-CHOLINE GMC OXIDOREDUCTASE"/>
    <property type="match status" value="1"/>
</dbReference>
<dbReference type="Gene3D" id="3.30.560.10">
    <property type="entry name" value="Glucose Oxidase, domain 3"/>
    <property type="match status" value="1"/>
</dbReference>
<gene>
    <name evidence="5" type="ORF">K469DRAFT_646153</name>
</gene>
<dbReference type="OrthoDB" id="269227at2759"/>
<dbReference type="Pfam" id="PF00732">
    <property type="entry name" value="GMC_oxred_N"/>
    <property type="match status" value="1"/>
</dbReference>
<dbReference type="AlphaFoldDB" id="A0A6A6DCM6"/>
<dbReference type="Gene3D" id="3.50.50.60">
    <property type="entry name" value="FAD/NAD(P)-binding domain"/>
    <property type="match status" value="1"/>
</dbReference>
<dbReference type="GO" id="GO:0016614">
    <property type="term" value="F:oxidoreductase activity, acting on CH-OH group of donors"/>
    <property type="evidence" value="ECO:0007669"/>
    <property type="project" value="InterPro"/>
</dbReference>
<feature type="binding site" evidence="2">
    <location>
        <position position="242"/>
    </location>
    <ligand>
        <name>FAD</name>
        <dbReference type="ChEBI" id="CHEBI:57692"/>
    </ligand>
</feature>
<evidence type="ECO:0000256" key="3">
    <source>
        <dbReference type="RuleBase" id="RU003968"/>
    </source>
</evidence>
<organism evidence="5 6">
    <name type="scientific">Zopfia rhizophila CBS 207.26</name>
    <dbReference type="NCBI Taxonomy" id="1314779"/>
    <lineage>
        <taxon>Eukaryota</taxon>
        <taxon>Fungi</taxon>
        <taxon>Dikarya</taxon>
        <taxon>Ascomycota</taxon>
        <taxon>Pezizomycotina</taxon>
        <taxon>Dothideomycetes</taxon>
        <taxon>Dothideomycetes incertae sedis</taxon>
        <taxon>Zopfiaceae</taxon>
        <taxon>Zopfia</taxon>
    </lineage>
</organism>
<dbReference type="GO" id="GO:0050660">
    <property type="term" value="F:flavin adenine dinucleotide binding"/>
    <property type="evidence" value="ECO:0007669"/>
    <property type="project" value="InterPro"/>
</dbReference>
<dbReference type="SUPFAM" id="SSF51905">
    <property type="entry name" value="FAD/NAD(P)-binding domain"/>
    <property type="match status" value="1"/>
</dbReference>
<evidence type="ECO:0000259" key="4">
    <source>
        <dbReference type="PROSITE" id="PS00623"/>
    </source>
</evidence>
<keyword evidence="3" id="KW-0285">Flavoprotein</keyword>
<dbReference type="InterPro" id="IPR000172">
    <property type="entry name" value="GMC_OxRdtase_N"/>
</dbReference>
<comment type="similarity">
    <text evidence="1 3">Belongs to the GMC oxidoreductase family.</text>
</comment>
<keyword evidence="2 3" id="KW-0274">FAD</keyword>
<dbReference type="PANTHER" id="PTHR11552:SF210">
    <property type="entry name" value="GLUCOSE-METHANOL-CHOLINE OXIDOREDUCTASE N-TERMINAL DOMAIN-CONTAINING PROTEIN-RELATED"/>
    <property type="match status" value="1"/>
</dbReference>
<keyword evidence="6" id="KW-1185">Reference proteome</keyword>
<protein>
    <submittedName>
        <fullName evidence="5">GMC oxidoreductase</fullName>
    </submittedName>
</protein>
<dbReference type="SUPFAM" id="SSF54373">
    <property type="entry name" value="FAD-linked reductases, C-terminal domain"/>
    <property type="match status" value="1"/>
</dbReference>
<feature type="domain" description="Glucose-methanol-choline oxidoreductase N-terminal" evidence="4">
    <location>
        <begin position="89"/>
        <end position="112"/>
    </location>
</feature>
<sequence length="623" mass="67365">MSADKFVKKSYDYIICGGGTAGLVLAARLSEDPNVSVGVLEAGGNRLNDPLIDGPNLFIQLWDKPEYDWCFKTVPQKGTENRVHGWVRGKVLGGSSAVNYNMFSMASRQDLDNWGELGNKGWSFNELAPYYRKFETYNPPSKILSSKINDKYIDPLLRGGDGPIQVSFCETDFQWQQEVWPPTFINAGYPEPKDPRSGSAIGGFNQLTTVDPKTTRRSYSARAYYEPNSGRPNLSVLTEALVAKIEFDKSGSGNATATGVQFIVNGATHTVKANKEVIVCGGVINSPQILELSGIGSASLLPKVRINVVVDNPNVGENLNDHSATGVSFQVKDDAPTAEVIFRSPEIAQQAMEAYLNHKAGPFTNAPTTSGFASLNIIDPNLSESEKHVKSLVSEYQKSHPNADPAGRDPILAKQILDPKEAITQVVMLSVGADITKAASPPAIFMHDAPGNWITLGVCSTRSFSRGSIHIESSDPTKHPVIDPAYYKHPLDLDLAARGILHIIKLANFEPLHSKLKLDENGNLILHPSFTNGLPKNLEEAKELAAANTVTEYHPIGTCAMLPKEKGGVVDNECKVYGTNNVRVVDASIFPTHVQGNIISLVYAVAEKAADLIKGKTASGANG</sequence>
<dbReference type="Pfam" id="PF05199">
    <property type="entry name" value="GMC_oxred_C"/>
    <property type="match status" value="1"/>
</dbReference>
<dbReference type="PIRSF" id="PIRSF000137">
    <property type="entry name" value="Alcohol_oxidase"/>
    <property type="match status" value="1"/>
</dbReference>
<dbReference type="EMBL" id="ML994713">
    <property type="protein sequence ID" value="KAF2176218.1"/>
    <property type="molecule type" value="Genomic_DNA"/>
</dbReference>
<proteinExistence type="inferred from homology"/>
<evidence type="ECO:0000313" key="5">
    <source>
        <dbReference type="EMBL" id="KAF2176218.1"/>
    </source>
</evidence>
<dbReference type="InterPro" id="IPR036188">
    <property type="entry name" value="FAD/NAD-bd_sf"/>
</dbReference>
<dbReference type="InterPro" id="IPR007867">
    <property type="entry name" value="GMC_OxRtase_C"/>
</dbReference>
<evidence type="ECO:0000256" key="2">
    <source>
        <dbReference type="PIRSR" id="PIRSR000137-2"/>
    </source>
</evidence>
<feature type="binding site" evidence="2">
    <location>
        <position position="91"/>
    </location>
    <ligand>
        <name>FAD</name>
        <dbReference type="ChEBI" id="CHEBI:57692"/>
    </ligand>
</feature>
<accession>A0A6A6DCM6</accession>
<dbReference type="Proteomes" id="UP000800200">
    <property type="component" value="Unassembled WGS sequence"/>
</dbReference>
<reference evidence="5" key="1">
    <citation type="journal article" date="2020" name="Stud. Mycol.">
        <title>101 Dothideomycetes genomes: a test case for predicting lifestyles and emergence of pathogens.</title>
        <authorList>
            <person name="Haridas S."/>
            <person name="Albert R."/>
            <person name="Binder M."/>
            <person name="Bloem J."/>
            <person name="Labutti K."/>
            <person name="Salamov A."/>
            <person name="Andreopoulos B."/>
            <person name="Baker S."/>
            <person name="Barry K."/>
            <person name="Bills G."/>
            <person name="Bluhm B."/>
            <person name="Cannon C."/>
            <person name="Castanera R."/>
            <person name="Culley D."/>
            <person name="Daum C."/>
            <person name="Ezra D."/>
            <person name="Gonzalez J."/>
            <person name="Henrissat B."/>
            <person name="Kuo A."/>
            <person name="Liang C."/>
            <person name="Lipzen A."/>
            <person name="Lutzoni F."/>
            <person name="Magnuson J."/>
            <person name="Mondo S."/>
            <person name="Nolan M."/>
            <person name="Ohm R."/>
            <person name="Pangilinan J."/>
            <person name="Park H.-J."/>
            <person name="Ramirez L."/>
            <person name="Alfaro M."/>
            <person name="Sun H."/>
            <person name="Tritt A."/>
            <person name="Yoshinaga Y."/>
            <person name="Zwiers L.-H."/>
            <person name="Turgeon B."/>
            <person name="Goodwin S."/>
            <person name="Spatafora J."/>
            <person name="Crous P."/>
            <person name="Grigoriev I."/>
        </authorList>
    </citation>
    <scope>NUCLEOTIDE SEQUENCE</scope>
    <source>
        <strain evidence="5">CBS 207.26</strain>
    </source>
</reference>
<dbReference type="InterPro" id="IPR012132">
    <property type="entry name" value="GMC_OxRdtase"/>
</dbReference>
<name>A0A6A6DCM6_9PEZI</name>
<evidence type="ECO:0000313" key="6">
    <source>
        <dbReference type="Proteomes" id="UP000800200"/>
    </source>
</evidence>
<comment type="cofactor">
    <cofactor evidence="2">
        <name>FAD</name>
        <dbReference type="ChEBI" id="CHEBI:57692"/>
    </cofactor>
</comment>
<evidence type="ECO:0000256" key="1">
    <source>
        <dbReference type="ARBA" id="ARBA00010790"/>
    </source>
</evidence>
<dbReference type="PROSITE" id="PS00623">
    <property type="entry name" value="GMC_OXRED_1"/>
    <property type="match status" value="1"/>
</dbReference>